<evidence type="ECO:0000313" key="15">
    <source>
        <dbReference type="EMBL" id="KAK7440988.1"/>
    </source>
</evidence>
<evidence type="ECO:0000256" key="3">
    <source>
        <dbReference type="ARBA" id="ARBA00004721"/>
    </source>
</evidence>
<evidence type="ECO:0000256" key="9">
    <source>
        <dbReference type="ARBA" id="ARBA00023002"/>
    </source>
</evidence>
<dbReference type="InterPro" id="IPR050121">
    <property type="entry name" value="Cytochrome_P450_monoxygenase"/>
</dbReference>
<evidence type="ECO:0000256" key="12">
    <source>
        <dbReference type="ARBA" id="ARBA00023136"/>
    </source>
</evidence>
<proteinExistence type="inferred from homology"/>
<comment type="caution">
    <text evidence="15">The sequence shown here is derived from an EMBL/GenBank/DDBJ whole genome shotgun (WGS) entry which is preliminary data.</text>
</comment>
<accession>A0ABR1IWZ3</accession>
<dbReference type="Pfam" id="PF00067">
    <property type="entry name" value="p450"/>
    <property type="match status" value="1"/>
</dbReference>
<comment type="pathway">
    <text evidence="3">Secondary metabolite biosynthesis; terpenoid biosynthesis.</text>
</comment>
<keyword evidence="9 13" id="KW-0560">Oxidoreductase</keyword>
<dbReference type="InterPro" id="IPR001128">
    <property type="entry name" value="Cyt_P450"/>
</dbReference>
<dbReference type="Gene3D" id="1.10.630.10">
    <property type="entry name" value="Cytochrome P450"/>
    <property type="match status" value="1"/>
</dbReference>
<dbReference type="Proteomes" id="UP001498398">
    <property type="component" value="Unassembled WGS sequence"/>
</dbReference>
<comment type="cofactor">
    <cofactor evidence="1">
        <name>heme</name>
        <dbReference type="ChEBI" id="CHEBI:30413"/>
    </cofactor>
</comment>
<keyword evidence="5 13" id="KW-0349">Heme</keyword>
<name>A0ABR1IWZ3_9AGAR</name>
<gene>
    <name evidence="15" type="ORF">VKT23_016768</name>
</gene>
<evidence type="ECO:0000256" key="5">
    <source>
        <dbReference type="ARBA" id="ARBA00022617"/>
    </source>
</evidence>
<dbReference type="PRINTS" id="PR00385">
    <property type="entry name" value="P450"/>
</dbReference>
<keyword evidence="7 13" id="KW-0479">Metal-binding</keyword>
<evidence type="ECO:0000256" key="13">
    <source>
        <dbReference type="RuleBase" id="RU000461"/>
    </source>
</evidence>
<keyword evidence="8 14" id="KW-1133">Transmembrane helix</keyword>
<dbReference type="SUPFAM" id="SSF48264">
    <property type="entry name" value="Cytochrome P450"/>
    <property type="match status" value="1"/>
</dbReference>
<feature type="transmembrane region" description="Helical" evidence="14">
    <location>
        <begin position="16"/>
        <end position="37"/>
    </location>
</feature>
<keyword evidence="12 14" id="KW-0472">Membrane</keyword>
<evidence type="ECO:0000256" key="8">
    <source>
        <dbReference type="ARBA" id="ARBA00022989"/>
    </source>
</evidence>
<evidence type="ECO:0000256" key="2">
    <source>
        <dbReference type="ARBA" id="ARBA00004370"/>
    </source>
</evidence>
<keyword evidence="11 13" id="KW-0503">Monooxygenase</keyword>
<evidence type="ECO:0000256" key="7">
    <source>
        <dbReference type="ARBA" id="ARBA00022723"/>
    </source>
</evidence>
<dbReference type="PRINTS" id="PR00463">
    <property type="entry name" value="EP450I"/>
</dbReference>
<comment type="subcellular location">
    <subcellularLocation>
        <location evidence="2">Membrane</location>
    </subcellularLocation>
</comment>
<keyword evidence="10 13" id="KW-0408">Iron</keyword>
<dbReference type="EMBL" id="JBANRG010000065">
    <property type="protein sequence ID" value="KAK7440988.1"/>
    <property type="molecule type" value="Genomic_DNA"/>
</dbReference>
<evidence type="ECO:0000313" key="16">
    <source>
        <dbReference type="Proteomes" id="UP001498398"/>
    </source>
</evidence>
<evidence type="ECO:0008006" key="17">
    <source>
        <dbReference type="Google" id="ProtNLM"/>
    </source>
</evidence>
<dbReference type="PANTHER" id="PTHR24305">
    <property type="entry name" value="CYTOCHROME P450"/>
    <property type="match status" value="1"/>
</dbReference>
<dbReference type="PROSITE" id="PS00086">
    <property type="entry name" value="CYTOCHROME_P450"/>
    <property type="match status" value="1"/>
</dbReference>
<sequence length="547" mass="61873">MDGLFTLIPAMEHTHLLVLAITLYTFSIFPRVVYSAVRRARSLKFLRGPPSPSFLLGHEFVLSHQDQVCELETKWSREYGAALRLAGCFGEDILLIADPRALQHVLHAPGYRYQKPKYYQQGNKRLFGRGIVWAEGAVHQRHRKILNPAFAPSHLKQFSSLFQTTTRHFIEKWDEELDGEDGKIFDVSKWFPRVTLDVIGKSAFNFNFGAIDNEANELSTALKNIFIDSRARTRTDILLQSWRFTLPSTVARFLGLQTPEDRRFVAYLDTSKRFARDVLGGACGSEKEGKDVLNVLTRSNAEEDPKKRLDDDEVLSQISTLILTGHETTAMTLTWLLYEFARHPEDQRKVREEIASARAQNEGGPLTWNDWDSMSHFNAVIKEGLRLYPISSVIIQEATEDDVIPLLYPVLSPSGQKITQIPIRKGQKLHIPIPVYNRLNSVFGEDADEWNPSRYDNLRTEVPLGLLSNLLTFSSGARACIGWQFAMMEMQTVLGSLIELYDFSLPPGGLDVLKVPAGTTSPMINGQLEKGIQMPLMVRRRVEGAPS</sequence>
<evidence type="ECO:0000256" key="10">
    <source>
        <dbReference type="ARBA" id="ARBA00023004"/>
    </source>
</evidence>
<evidence type="ECO:0000256" key="4">
    <source>
        <dbReference type="ARBA" id="ARBA00010617"/>
    </source>
</evidence>
<protein>
    <recommendedName>
        <fullName evidence="17">Cytochrome P450</fullName>
    </recommendedName>
</protein>
<evidence type="ECO:0000256" key="6">
    <source>
        <dbReference type="ARBA" id="ARBA00022692"/>
    </source>
</evidence>
<comment type="similarity">
    <text evidence="4 13">Belongs to the cytochrome P450 family.</text>
</comment>
<dbReference type="PANTHER" id="PTHR24305:SF166">
    <property type="entry name" value="CYTOCHROME P450 12A4, MITOCHONDRIAL-RELATED"/>
    <property type="match status" value="1"/>
</dbReference>
<keyword evidence="16" id="KW-1185">Reference proteome</keyword>
<keyword evidence="6 14" id="KW-0812">Transmembrane</keyword>
<organism evidence="15 16">
    <name type="scientific">Marasmiellus scandens</name>
    <dbReference type="NCBI Taxonomy" id="2682957"/>
    <lineage>
        <taxon>Eukaryota</taxon>
        <taxon>Fungi</taxon>
        <taxon>Dikarya</taxon>
        <taxon>Basidiomycota</taxon>
        <taxon>Agaricomycotina</taxon>
        <taxon>Agaricomycetes</taxon>
        <taxon>Agaricomycetidae</taxon>
        <taxon>Agaricales</taxon>
        <taxon>Marasmiineae</taxon>
        <taxon>Omphalotaceae</taxon>
        <taxon>Marasmiellus</taxon>
    </lineage>
</organism>
<dbReference type="InterPro" id="IPR002401">
    <property type="entry name" value="Cyt_P450_E_grp-I"/>
</dbReference>
<dbReference type="InterPro" id="IPR036396">
    <property type="entry name" value="Cyt_P450_sf"/>
</dbReference>
<evidence type="ECO:0000256" key="1">
    <source>
        <dbReference type="ARBA" id="ARBA00001971"/>
    </source>
</evidence>
<evidence type="ECO:0000256" key="14">
    <source>
        <dbReference type="SAM" id="Phobius"/>
    </source>
</evidence>
<evidence type="ECO:0000256" key="11">
    <source>
        <dbReference type="ARBA" id="ARBA00023033"/>
    </source>
</evidence>
<reference evidence="15 16" key="1">
    <citation type="submission" date="2024-01" db="EMBL/GenBank/DDBJ databases">
        <title>A draft genome for the cacao thread blight pathogen Marasmiellus scandens.</title>
        <authorList>
            <person name="Baruah I.K."/>
            <person name="Leung J."/>
            <person name="Bukari Y."/>
            <person name="Amoako-Attah I."/>
            <person name="Meinhardt L.W."/>
            <person name="Bailey B.A."/>
            <person name="Cohen S.P."/>
        </authorList>
    </citation>
    <scope>NUCLEOTIDE SEQUENCE [LARGE SCALE GENOMIC DNA]</scope>
    <source>
        <strain evidence="15 16">GH-19</strain>
    </source>
</reference>
<dbReference type="InterPro" id="IPR017972">
    <property type="entry name" value="Cyt_P450_CS"/>
</dbReference>